<comment type="caution">
    <text evidence="1">The sequence shown here is derived from an EMBL/GenBank/DDBJ whole genome shotgun (WGS) entry which is preliminary data.</text>
</comment>
<reference evidence="1 2" key="1">
    <citation type="submission" date="2024-03" db="EMBL/GenBank/DDBJ databases">
        <title>Rhodococcus navarretei sp. nov. and Pseudarthrobacter quantumdoti sp. nov., two new species with the ability to biosynthesize Quantum Dots isolated from soil samples at Union Glacier, Antarctica.</title>
        <authorList>
            <person name="Vargas M."/>
        </authorList>
    </citation>
    <scope>NUCLEOTIDE SEQUENCE [LARGE SCALE GENOMIC DNA]</scope>
    <source>
        <strain evidence="1 2">EXRC-4A-4</strain>
    </source>
</reference>
<keyword evidence="2" id="KW-1185">Reference proteome</keyword>
<sequence length="174" mass="19790">MAKLTTFPEPNSDLSDPADLFREYLRFYRGELVRRITDLSGDSLTTTAVPSKWTPLQMLTHLVHMEQRWFVWGFLGRAVEEPWGDQKDGSWHVPAEMDAEALLQRLDDGARLTDEILSSHRMDEVASLGGRFTDEQPTLIWICFHVLQEYARHLGHLDIAVELAGGPTGEEPES</sequence>
<evidence type="ECO:0000313" key="1">
    <source>
        <dbReference type="EMBL" id="MEK8069300.1"/>
    </source>
</evidence>
<dbReference type="SUPFAM" id="SSF109854">
    <property type="entry name" value="DinB/YfiT-like putative metalloenzymes"/>
    <property type="match status" value="1"/>
</dbReference>
<organism evidence="1 2">
    <name type="scientific">Rhodococcus navarretei</name>
    <dbReference type="NCBI Taxonomy" id="3128981"/>
    <lineage>
        <taxon>Bacteria</taxon>
        <taxon>Bacillati</taxon>
        <taxon>Actinomycetota</taxon>
        <taxon>Actinomycetes</taxon>
        <taxon>Mycobacteriales</taxon>
        <taxon>Nocardiaceae</taxon>
        <taxon>Rhodococcus</taxon>
    </lineage>
</organism>
<protein>
    <submittedName>
        <fullName evidence="1">DUF664 domain-containing protein</fullName>
    </submittedName>
</protein>
<accession>A0ABU9CSF4</accession>
<proteinExistence type="predicted"/>
<evidence type="ECO:0000313" key="2">
    <source>
        <dbReference type="Proteomes" id="UP001456513"/>
    </source>
</evidence>
<dbReference type="InterPro" id="IPR007061">
    <property type="entry name" value="MST-like"/>
</dbReference>
<dbReference type="Proteomes" id="UP001456513">
    <property type="component" value="Unassembled WGS sequence"/>
</dbReference>
<dbReference type="Gene3D" id="1.20.120.450">
    <property type="entry name" value="dinb family like domain"/>
    <property type="match status" value="1"/>
</dbReference>
<dbReference type="RefSeq" id="WP_341439807.1">
    <property type="nucleotide sequence ID" value="NZ_JBBPCN010000001.1"/>
</dbReference>
<name>A0ABU9CSF4_9NOCA</name>
<dbReference type="InterPro" id="IPR034660">
    <property type="entry name" value="DinB/YfiT-like"/>
</dbReference>
<dbReference type="Pfam" id="PF04978">
    <property type="entry name" value="MST"/>
    <property type="match status" value="1"/>
</dbReference>
<dbReference type="EMBL" id="JBBPCN010000001">
    <property type="protein sequence ID" value="MEK8069300.1"/>
    <property type="molecule type" value="Genomic_DNA"/>
</dbReference>
<gene>
    <name evidence="1" type="ORF">AABD04_00380</name>
</gene>